<dbReference type="InterPro" id="IPR036100">
    <property type="entry name" value="QueA_sf"/>
</dbReference>
<evidence type="ECO:0000256" key="4">
    <source>
        <dbReference type="ARBA" id="ARBA00022785"/>
    </source>
</evidence>
<evidence type="ECO:0000313" key="5">
    <source>
        <dbReference type="EMBL" id="MCY1139270.1"/>
    </source>
</evidence>
<evidence type="ECO:0000256" key="3">
    <source>
        <dbReference type="ARBA" id="ARBA00022691"/>
    </source>
</evidence>
<name>A0ABT4B038_9ACTN</name>
<keyword evidence="6" id="KW-1185">Reference proteome</keyword>
<reference evidence="5" key="1">
    <citation type="submission" date="2022-11" db="EMBL/GenBank/DDBJ databases">
        <authorList>
            <person name="Somphong A."/>
            <person name="Phongsopitanun W."/>
        </authorList>
    </citation>
    <scope>NUCLEOTIDE SEQUENCE</scope>
    <source>
        <strain evidence="5">Pm04-4</strain>
    </source>
</reference>
<dbReference type="Pfam" id="PF02547">
    <property type="entry name" value="Queuosine_synth"/>
    <property type="match status" value="1"/>
</dbReference>
<keyword evidence="4" id="KW-0671">Queuosine biosynthesis</keyword>
<accession>A0ABT4B038</accession>
<dbReference type="Gene3D" id="3.40.1780.10">
    <property type="entry name" value="QueA-like"/>
    <property type="match status" value="1"/>
</dbReference>
<proteinExistence type="predicted"/>
<dbReference type="InterPro" id="IPR003699">
    <property type="entry name" value="QueA"/>
</dbReference>
<dbReference type="SUPFAM" id="SSF111337">
    <property type="entry name" value="QueA-like"/>
    <property type="match status" value="1"/>
</dbReference>
<dbReference type="EMBL" id="JAPNTZ010000005">
    <property type="protein sequence ID" value="MCY1139270.1"/>
    <property type="molecule type" value="Genomic_DNA"/>
</dbReference>
<keyword evidence="1" id="KW-0963">Cytoplasm</keyword>
<dbReference type="Gene3D" id="2.40.10.240">
    <property type="entry name" value="QueA-like"/>
    <property type="match status" value="1"/>
</dbReference>
<dbReference type="Proteomes" id="UP001151002">
    <property type="component" value="Unassembled WGS sequence"/>
</dbReference>
<evidence type="ECO:0000256" key="2">
    <source>
        <dbReference type="ARBA" id="ARBA00022679"/>
    </source>
</evidence>
<keyword evidence="2" id="KW-0808">Transferase</keyword>
<sequence length="331" mass="35701">MTVVDFELPTGLEAREPVEARGLTRDGVRLMVSRGSEVSHHRFTELPRLLSPGDLLVVNNSATLPSAIDASAFDASGVRVHVSTEQSDGTWLVELRTGTPEAGLELKVPGGSLTLVRPFTGRLWVARADVGEGRVAFLTRHGWPIRYSYTDQDWPLHVYQNAYATEPGSAEMPSAGRPLTGRVLAELAGRGVLVAPVTLHTGVASAEVDEPPYPEWYHVPASTARLIEHVRASGHRVIAVGTTVVRALESAVAGPPCGWTSLVIEPDHVVRSVDGLLTGLHEPRASHLKMLTAVAGEQALRAAYAEALRERYQWHEFGDVHLILGGHMGGI</sequence>
<dbReference type="PANTHER" id="PTHR30307">
    <property type="entry name" value="S-ADENOSYLMETHIONINE:TRNA RIBOSYLTRANSFERASE-ISOMERASE"/>
    <property type="match status" value="1"/>
</dbReference>
<dbReference type="RefSeq" id="WP_267563383.1">
    <property type="nucleotide sequence ID" value="NZ_JAPNTZ010000005.1"/>
</dbReference>
<gene>
    <name evidence="5" type="ORF">OWR29_14820</name>
</gene>
<comment type="caution">
    <text evidence="5">The sequence shown here is derived from an EMBL/GenBank/DDBJ whole genome shotgun (WGS) entry which is preliminary data.</text>
</comment>
<organism evidence="5 6">
    <name type="scientific">Paractinoplanes pyxinae</name>
    <dbReference type="NCBI Taxonomy" id="2997416"/>
    <lineage>
        <taxon>Bacteria</taxon>
        <taxon>Bacillati</taxon>
        <taxon>Actinomycetota</taxon>
        <taxon>Actinomycetes</taxon>
        <taxon>Micromonosporales</taxon>
        <taxon>Micromonosporaceae</taxon>
        <taxon>Paractinoplanes</taxon>
    </lineage>
</organism>
<keyword evidence="3" id="KW-0949">S-adenosyl-L-methionine</keyword>
<protein>
    <submittedName>
        <fullName evidence="5">S-adenosylmethionine:tRNA ribosyltransferase-isomerase</fullName>
    </submittedName>
</protein>
<evidence type="ECO:0000256" key="1">
    <source>
        <dbReference type="ARBA" id="ARBA00022490"/>
    </source>
</evidence>
<evidence type="ECO:0000313" key="6">
    <source>
        <dbReference type="Proteomes" id="UP001151002"/>
    </source>
</evidence>
<dbReference type="InterPro" id="IPR042118">
    <property type="entry name" value="QueA_dom1"/>
</dbReference>
<dbReference type="InterPro" id="IPR042119">
    <property type="entry name" value="QueA_dom2"/>
</dbReference>
<dbReference type="PANTHER" id="PTHR30307:SF0">
    <property type="entry name" value="S-ADENOSYLMETHIONINE:TRNA RIBOSYLTRANSFERASE-ISOMERASE"/>
    <property type="match status" value="1"/>
</dbReference>